<evidence type="ECO:0000313" key="3">
    <source>
        <dbReference type="EMBL" id="CUO13061.1"/>
    </source>
</evidence>
<evidence type="ECO:0000313" key="31">
    <source>
        <dbReference type="EMBL" id="RHE59338.1"/>
    </source>
</evidence>
<evidence type="ECO:0000313" key="33">
    <source>
        <dbReference type="Proteomes" id="UP000095419"/>
    </source>
</evidence>
<dbReference type="EMBL" id="QSRB01000008">
    <property type="protein sequence ID" value="RGK85311.1"/>
    <property type="molecule type" value="Genomic_DNA"/>
</dbReference>
<evidence type="ECO:0000313" key="34">
    <source>
        <dbReference type="Proteomes" id="UP000095614"/>
    </source>
</evidence>
<dbReference type="Proteomes" id="UP001214113">
    <property type="component" value="Unassembled WGS sequence"/>
</dbReference>
<evidence type="ECO:0000313" key="18">
    <source>
        <dbReference type="EMBL" id="MDC1853888.1"/>
    </source>
</evidence>
<dbReference type="EMBL" id="WCUR01000001">
    <property type="protein sequence ID" value="KAB4119563.1"/>
    <property type="molecule type" value="Genomic_DNA"/>
</dbReference>
<dbReference type="Proteomes" id="UP000320533">
    <property type="component" value="Chromosome"/>
</dbReference>
<dbReference type="AlphaFoldDB" id="A0A174FUF0"/>
<dbReference type="Proteomes" id="UP000095419">
    <property type="component" value="Unassembled WGS sequence"/>
</dbReference>
<evidence type="ECO:0000313" key="56">
    <source>
        <dbReference type="Proteomes" id="UP000466952"/>
    </source>
</evidence>
<dbReference type="Proteomes" id="UP001213309">
    <property type="component" value="Unassembled WGS sequence"/>
</dbReference>
<evidence type="ECO:0000313" key="48">
    <source>
        <dbReference type="Proteomes" id="UP000286114"/>
    </source>
</evidence>
<dbReference type="OrthoDB" id="1029696at2"/>
<reference evidence="7" key="7">
    <citation type="submission" date="2022-01" db="EMBL/GenBank/DDBJ databases">
        <title>Novel bile acid biosynthetic pathways are enriched in the microbiome of centenarians.</title>
        <authorList>
            <person name="Sato Y."/>
            <person name="Atarashi K."/>
            <person name="Plichta R.D."/>
            <person name="Arai Y."/>
            <person name="Sasajima S."/>
            <person name="Kearney M.S."/>
            <person name="Suda W."/>
            <person name="Takeshita K."/>
            <person name="Sasaki T."/>
            <person name="Okamoto S."/>
            <person name="Skelly N.A."/>
            <person name="Okamura Y."/>
            <person name="Vlamakis H."/>
            <person name="Li Y."/>
            <person name="Tanoue T."/>
            <person name="Takei H."/>
            <person name="Nittono H."/>
            <person name="Narushima S."/>
            <person name="Irie J."/>
            <person name="Itoh H."/>
            <person name="Moriya K."/>
            <person name="Sugiura Y."/>
            <person name="Suematsu M."/>
            <person name="Moritoki N."/>
            <person name="Shibata S."/>
            <person name="Littman R.D."/>
            <person name="Fischbach A.M."/>
            <person name="Uwamino Y."/>
            <person name="Inoue T."/>
            <person name="Honda A."/>
            <person name="Hattori M."/>
            <person name="Murai T."/>
            <person name="Xavier J.R."/>
            <person name="Hirose N."/>
            <person name="Honda K."/>
        </authorList>
    </citation>
    <scope>NUCLEOTIDE SEQUENCE</scope>
    <source>
        <strain evidence="7">CE91-St12</strain>
    </source>
</reference>
<evidence type="ECO:0000313" key="24">
    <source>
        <dbReference type="EMBL" id="RGK85311.1"/>
    </source>
</evidence>
<evidence type="ECO:0000313" key="14">
    <source>
        <dbReference type="EMBL" id="KAB4214765.1"/>
    </source>
</evidence>
<dbReference type="EMBL" id="QSHA01000002">
    <property type="protein sequence ID" value="RHB76586.1"/>
    <property type="molecule type" value="Genomic_DNA"/>
</dbReference>
<dbReference type="Proteomes" id="UP000438773">
    <property type="component" value="Unassembled WGS sequence"/>
</dbReference>
<evidence type="ECO:0000313" key="13">
    <source>
        <dbReference type="EMBL" id="KAB4183244.1"/>
    </source>
</evidence>
<reference evidence="21" key="3">
    <citation type="journal article" date="2018" name="BMC Genomics">
        <title>Whole genome sequencing and function prediction of 133 gut anaerobes isolated from chicken caecum in pure cultures.</title>
        <authorList>
            <person name="Medvecky M."/>
            <person name="Cejkova D."/>
            <person name="Polansky O."/>
            <person name="Karasova D."/>
            <person name="Kubasova T."/>
            <person name="Cizek A."/>
            <person name="Rychlik I."/>
        </authorList>
    </citation>
    <scope>NUCLEOTIDE SEQUENCE</scope>
    <source>
        <strain evidence="21">An67</strain>
    </source>
</reference>
<dbReference type="EMBL" id="QSTL01000009">
    <property type="protein sequence ID" value="RGM55316.1"/>
    <property type="molecule type" value="Genomic_DNA"/>
</dbReference>
<evidence type="ECO:0000313" key="5">
    <source>
        <dbReference type="EMBL" id="CUQ09262.1"/>
    </source>
</evidence>
<reference evidence="50 51" key="5">
    <citation type="journal article" date="2019" name="Nat. Med.">
        <title>A library of human gut bacterial isolates paired with longitudinal multiomics data enables mechanistic microbiome research.</title>
        <authorList>
            <person name="Poyet M."/>
            <person name="Groussin M."/>
            <person name="Gibbons S.M."/>
            <person name="Avila-Pacheco J."/>
            <person name="Jiang X."/>
            <person name="Kearney S.M."/>
            <person name="Perrotta A.R."/>
            <person name="Berdy B."/>
            <person name="Zhao S."/>
            <person name="Lieberman T.D."/>
            <person name="Swanson P.K."/>
            <person name="Smith M."/>
            <person name="Roesemann S."/>
            <person name="Alexander J.E."/>
            <person name="Rich S.A."/>
            <person name="Livny J."/>
            <person name="Vlamakis H."/>
            <person name="Clish C."/>
            <person name="Bullock K."/>
            <person name="Deik A."/>
            <person name="Scott J."/>
            <person name="Pierce K.A."/>
            <person name="Xavier R.J."/>
            <person name="Alm E.J."/>
        </authorList>
    </citation>
    <scope>NUCLEOTIDE SEQUENCE [LARGE SCALE GENOMIC DNA]</scope>
    <source>
        <strain evidence="14 56">BIOML-A11</strain>
        <strain evidence="13 57">BIOML-A19</strain>
        <strain evidence="12 51">BIOML-A27</strain>
        <strain evidence="16 58">BIOML-A3</strain>
        <strain evidence="9 54">BIOML-A36</strain>
        <strain evidence="11 53">BIOML-A37</strain>
        <strain evidence="10 52">BIOML-A38</strain>
        <strain evidence="8 50">BIOML-A42</strain>
        <strain evidence="15 55">BIOML-A5</strain>
    </source>
</reference>
<dbReference type="Proteomes" id="UP000260844">
    <property type="component" value="Unassembled WGS sequence"/>
</dbReference>
<dbReference type="EMBL" id="QSIF01000002">
    <property type="protein sequence ID" value="RHC76285.1"/>
    <property type="molecule type" value="Genomic_DNA"/>
</dbReference>
<dbReference type="EMBL" id="QRZC01000007">
    <property type="protein sequence ID" value="RGV43224.1"/>
    <property type="molecule type" value="Genomic_DNA"/>
</dbReference>
<evidence type="ECO:0000313" key="55">
    <source>
        <dbReference type="Proteomes" id="UP000462376"/>
    </source>
</evidence>
<dbReference type="EMBL" id="CZAF01000002">
    <property type="protein sequence ID" value="CUO52468.1"/>
    <property type="molecule type" value="Genomic_DNA"/>
</dbReference>
<dbReference type="Proteomes" id="UP000433928">
    <property type="component" value="Unassembled WGS sequence"/>
</dbReference>
<evidence type="ECO:0000313" key="26">
    <source>
        <dbReference type="EMBL" id="RGU39428.1"/>
    </source>
</evidence>
<dbReference type="Proteomes" id="UP000487221">
    <property type="component" value="Unassembled WGS sequence"/>
</dbReference>
<dbReference type="EMBL" id="CZAO01000019">
    <property type="protein sequence ID" value="CUQ19021.1"/>
    <property type="molecule type" value="Genomic_DNA"/>
</dbReference>
<dbReference type="EMBL" id="QSOF01000015">
    <property type="protein sequence ID" value="RGI75677.1"/>
    <property type="molecule type" value="Genomic_DNA"/>
</dbReference>
<evidence type="ECO:0000313" key="16">
    <source>
        <dbReference type="EMBL" id="KAB4255389.1"/>
    </source>
</evidence>
<dbReference type="Proteomes" id="UP000441711">
    <property type="component" value="Unassembled WGS sequence"/>
</dbReference>
<reference evidence="2 49" key="6">
    <citation type="submission" date="2019-06" db="EMBL/GenBank/DDBJ databases">
        <title>Complete genome sequence of Bacteroides uniformis NBRC 113350.</title>
        <authorList>
            <person name="Miura T."/>
            <person name="Furukawa M."/>
            <person name="Shimamura M."/>
            <person name="Ohyama Y."/>
            <person name="Yamazoe A."/>
            <person name="Kawasaki H."/>
        </authorList>
    </citation>
    <scope>NUCLEOTIDE SEQUENCE [LARGE SCALE GENOMIC DNA]</scope>
    <source>
        <strain evidence="2 49">NBRC 113350</strain>
    </source>
</reference>
<evidence type="ECO:0000313" key="42">
    <source>
        <dbReference type="Proteomes" id="UP000283601"/>
    </source>
</evidence>
<dbReference type="Proteomes" id="UP000261295">
    <property type="component" value="Unassembled WGS sequence"/>
</dbReference>
<dbReference type="EMBL" id="QRXV01000009">
    <property type="protein sequence ID" value="RGU39428.1"/>
    <property type="molecule type" value="Genomic_DNA"/>
</dbReference>
<feature type="signal peptide" evidence="1">
    <location>
        <begin position="1"/>
        <end position="19"/>
    </location>
</feature>
<evidence type="ECO:0000313" key="54">
    <source>
        <dbReference type="Proteomes" id="UP000441711"/>
    </source>
</evidence>
<keyword evidence="1" id="KW-0732">Signal</keyword>
<evidence type="ECO:0000313" key="49">
    <source>
        <dbReference type="Proteomes" id="UP000320533"/>
    </source>
</evidence>
<dbReference type="EMBL" id="WCTY01000020">
    <property type="protein sequence ID" value="KAB4183244.1"/>
    <property type="molecule type" value="Genomic_DNA"/>
</dbReference>
<evidence type="ECO:0000313" key="12">
    <source>
        <dbReference type="EMBL" id="KAB4173669.1"/>
    </source>
</evidence>
<protein>
    <submittedName>
        <fullName evidence="8">DUF5043 domain-containing protein</fullName>
    </submittedName>
</protein>
<dbReference type="Proteomes" id="UP000095766">
    <property type="component" value="Unassembled WGS sequence"/>
</dbReference>
<evidence type="ECO:0000313" key="38">
    <source>
        <dbReference type="Proteomes" id="UP000260844"/>
    </source>
</evidence>
<evidence type="ECO:0000313" key="8">
    <source>
        <dbReference type="EMBL" id="KAB4096408.1"/>
    </source>
</evidence>
<dbReference type="EMBL" id="WCTL01000001">
    <property type="protein sequence ID" value="KAB4241511.1"/>
    <property type="molecule type" value="Genomic_DNA"/>
</dbReference>
<evidence type="ECO:0000313" key="6">
    <source>
        <dbReference type="EMBL" id="CUQ19021.1"/>
    </source>
</evidence>
<dbReference type="EMBL" id="QRJL01000003">
    <property type="protein sequence ID" value="RHH32564.1"/>
    <property type="molecule type" value="Genomic_DNA"/>
</dbReference>
<dbReference type="RefSeq" id="WP_005826097.1">
    <property type="nucleotide sequence ID" value="NZ_AP019724.1"/>
</dbReference>
<dbReference type="Proteomes" id="UP000283766">
    <property type="component" value="Unassembled WGS sequence"/>
</dbReference>
<dbReference type="EMBL" id="CYZF01000003">
    <property type="protein sequence ID" value="CUO13061.1"/>
    <property type="molecule type" value="Genomic_DNA"/>
</dbReference>
<evidence type="ECO:0000313" key="7">
    <source>
        <dbReference type="EMBL" id="GKH12841.1"/>
    </source>
</evidence>
<sequence length="205" mass="23620">MKRLLLITLLIGYIYPCVAQDKPIRTEESLEGTVIYKKTTTFEVDGYTYQCDVDDGSQFVTLYNKENKLTYKDIVYKATGKIYIGSWNEKKVIEYNSSMSKQADFIVDEAFTKAMADELGKREFTITMLLSPDTGKVMEVNFNFTTFSPYARVPLHVYREIEVKLKEQIHFKPGEVGKQLNYIMLSWRQKPQGKLPPLPPPGSLM</sequence>
<reference evidence="37" key="2">
    <citation type="submission" date="2017-04" db="EMBL/GenBank/DDBJ databases">
        <title>Function of individual gut microbiota members based on whole genome sequencing of pure cultures obtained from chicken caecum.</title>
        <authorList>
            <person name="Medvecky M."/>
            <person name="Cejkova D."/>
            <person name="Polansky O."/>
            <person name="Karasova D."/>
            <person name="Kubasova T."/>
            <person name="Cizek A."/>
            <person name="Rychlik I."/>
        </authorList>
    </citation>
    <scope>NUCLEOTIDE SEQUENCE [LARGE SCALE GENOMIC DNA]</scope>
    <source>
        <strain evidence="37">An67</strain>
    </source>
</reference>
<dbReference type="EMBL" id="JAQNSG010000004">
    <property type="protein sequence ID" value="MDC1879492.1"/>
    <property type="molecule type" value="Genomic_DNA"/>
</dbReference>
<dbReference type="Pfam" id="PF16446">
    <property type="entry name" value="DUF5043"/>
    <property type="match status" value="1"/>
</dbReference>
<dbReference type="Proteomes" id="UP000196329">
    <property type="component" value="Unassembled WGS sequence"/>
</dbReference>
<dbReference type="Proteomes" id="UP000466952">
    <property type="component" value="Unassembled WGS sequence"/>
</dbReference>
<dbReference type="Proteomes" id="UP000487989">
    <property type="component" value="Unassembled WGS sequence"/>
</dbReference>
<evidence type="ECO:0000313" key="47">
    <source>
        <dbReference type="Proteomes" id="UP000285343"/>
    </source>
</evidence>
<dbReference type="Proteomes" id="UP001215818">
    <property type="component" value="Unassembled WGS sequence"/>
</dbReference>
<evidence type="ECO:0000313" key="21">
    <source>
        <dbReference type="EMBL" id="OUN54236.1"/>
    </source>
</evidence>
<evidence type="ECO:0000313" key="4">
    <source>
        <dbReference type="EMBL" id="CUO52468.1"/>
    </source>
</evidence>
<dbReference type="EMBL" id="WCUQ01000002">
    <property type="protein sequence ID" value="KAB4127670.1"/>
    <property type="molecule type" value="Genomic_DNA"/>
</dbReference>
<evidence type="ECO:0000313" key="19">
    <source>
        <dbReference type="EMBL" id="MDC1879492.1"/>
    </source>
</evidence>
<evidence type="ECO:0000313" key="39">
    <source>
        <dbReference type="Proteomes" id="UP000260874"/>
    </source>
</evidence>
<evidence type="ECO:0000313" key="40">
    <source>
        <dbReference type="Proteomes" id="UP000261295"/>
    </source>
</evidence>
<evidence type="ECO:0000313" key="45">
    <source>
        <dbReference type="Proteomes" id="UP000284514"/>
    </source>
</evidence>
<reference evidence="20" key="9">
    <citation type="submission" date="2023-10" db="EMBL/GenBank/DDBJ databases">
        <title>Genome of Potential pathogenic bacteria in Crohn's disease.</title>
        <authorList>
            <person name="Rodriguez-Palacios A."/>
        </authorList>
    </citation>
    <scope>NUCLEOTIDE SEQUENCE</scope>
    <source>
        <strain evidence="20">CavFT-hAR50</strain>
    </source>
</reference>
<evidence type="ECO:0000313" key="10">
    <source>
        <dbReference type="EMBL" id="KAB4119563.1"/>
    </source>
</evidence>
<evidence type="ECO:0000313" key="17">
    <source>
        <dbReference type="EMBL" id="MDC1795734.1"/>
    </source>
</evidence>
<feature type="chain" id="PRO_5014251310" evidence="1">
    <location>
        <begin position="20"/>
        <end position="205"/>
    </location>
</feature>
<dbReference type="EMBL" id="WCTJ01000011">
    <property type="protein sequence ID" value="KAB4255389.1"/>
    <property type="molecule type" value="Genomic_DNA"/>
</dbReference>
<dbReference type="EMBL" id="WCUP01000001">
    <property type="protein sequence ID" value="KAB4111943.1"/>
    <property type="molecule type" value="Genomic_DNA"/>
</dbReference>
<evidence type="ECO:0000313" key="41">
    <source>
        <dbReference type="Proteomes" id="UP000263754"/>
    </source>
</evidence>
<evidence type="ECO:0000313" key="28">
    <source>
        <dbReference type="EMBL" id="RHB76586.1"/>
    </source>
</evidence>
<evidence type="ECO:0000313" key="35">
    <source>
        <dbReference type="Proteomes" id="UP000095766"/>
    </source>
</evidence>
<dbReference type="Proteomes" id="UP000263754">
    <property type="component" value="Unassembled WGS sequence"/>
</dbReference>
<accession>A0A174FUF0</accession>
<evidence type="ECO:0000313" key="9">
    <source>
        <dbReference type="EMBL" id="KAB4111943.1"/>
    </source>
</evidence>
<evidence type="ECO:0000313" key="29">
    <source>
        <dbReference type="EMBL" id="RHC76285.1"/>
    </source>
</evidence>
<dbReference type="EMBL" id="WCTR01000003">
    <property type="protein sequence ID" value="KAB4214765.1"/>
    <property type="molecule type" value="Genomic_DNA"/>
</dbReference>
<dbReference type="Proteomes" id="UP000434462">
    <property type="component" value="Unassembled WGS sequence"/>
</dbReference>
<dbReference type="InterPro" id="IPR032242">
    <property type="entry name" value="DUF5043"/>
</dbReference>
<dbReference type="EMBL" id="JAWDEU010000002">
    <property type="protein sequence ID" value="MDU0243573.1"/>
    <property type="molecule type" value="Genomic_DNA"/>
</dbReference>
<evidence type="ECO:0000313" key="52">
    <source>
        <dbReference type="Proteomes" id="UP000434462"/>
    </source>
</evidence>
<dbReference type="EMBL" id="AP019724">
    <property type="protein sequence ID" value="BBK86549.1"/>
    <property type="molecule type" value="Genomic_DNA"/>
</dbReference>
<dbReference type="EMBL" id="WCUV01000001">
    <property type="protein sequence ID" value="KAB4096408.1"/>
    <property type="molecule type" value="Genomic_DNA"/>
</dbReference>
<evidence type="ECO:0000313" key="43">
    <source>
        <dbReference type="Proteomes" id="UP000283766"/>
    </source>
</evidence>
<dbReference type="GeneID" id="99750400"/>
<evidence type="ECO:0000313" key="27">
    <source>
        <dbReference type="EMBL" id="RGV43224.1"/>
    </source>
</evidence>
<organism evidence="4 34">
    <name type="scientific">Bacteroides uniformis</name>
    <dbReference type="NCBI Taxonomy" id="820"/>
    <lineage>
        <taxon>Bacteria</taxon>
        <taxon>Pseudomonadati</taxon>
        <taxon>Bacteroidota</taxon>
        <taxon>Bacteroidia</taxon>
        <taxon>Bacteroidales</taxon>
        <taxon>Bacteroidaceae</taxon>
        <taxon>Bacteroides</taxon>
    </lineage>
</organism>
<dbReference type="Proteomes" id="UP000286114">
    <property type="component" value="Unassembled WGS sequence"/>
</dbReference>
<evidence type="ECO:0000313" key="59">
    <source>
        <dbReference type="Proteomes" id="UP001215818"/>
    </source>
</evidence>
<dbReference type="EMBL" id="QSKL01000011">
    <property type="protein sequence ID" value="RHE59338.1"/>
    <property type="molecule type" value="Genomic_DNA"/>
</dbReference>
<evidence type="ECO:0000313" key="51">
    <source>
        <dbReference type="Proteomes" id="UP000433928"/>
    </source>
</evidence>
<evidence type="ECO:0000256" key="1">
    <source>
        <dbReference type="SAM" id="SignalP"/>
    </source>
</evidence>
<evidence type="ECO:0000313" key="15">
    <source>
        <dbReference type="EMBL" id="KAB4241511.1"/>
    </source>
</evidence>
<evidence type="ECO:0000313" key="20">
    <source>
        <dbReference type="EMBL" id="MDU0243573.1"/>
    </source>
</evidence>
<dbReference type="Proteomes" id="UP000095788">
    <property type="component" value="Unassembled WGS sequence"/>
</dbReference>
<evidence type="ECO:0000313" key="57">
    <source>
        <dbReference type="Proteomes" id="UP000487221"/>
    </source>
</evidence>
<evidence type="ECO:0000313" key="32">
    <source>
        <dbReference type="EMBL" id="RHH32564.1"/>
    </source>
</evidence>
<evidence type="ECO:0000313" key="46">
    <source>
        <dbReference type="Proteomes" id="UP000284640"/>
    </source>
</evidence>
<dbReference type="EMBL" id="CZBF01000005">
    <property type="protein sequence ID" value="CUQ09262.1"/>
    <property type="molecule type" value="Genomic_DNA"/>
</dbReference>
<evidence type="ECO:0000313" key="11">
    <source>
        <dbReference type="EMBL" id="KAB4127670.1"/>
    </source>
</evidence>
<dbReference type="Proteomes" id="UP001181247">
    <property type="component" value="Unassembled WGS sequence"/>
</dbReference>
<evidence type="ECO:0000313" key="36">
    <source>
        <dbReference type="Proteomes" id="UP000095788"/>
    </source>
</evidence>
<evidence type="ECO:0000313" key="2">
    <source>
        <dbReference type="EMBL" id="BBK86549.1"/>
    </source>
</evidence>
<evidence type="ECO:0000313" key="37">
    <source>
        <dbReference type="Proteomes" id="UP000196329"/>
    </source>
</evidence>
<dbReference type="Proteomes" id="UP000285343">
    <property type="component" value="Unassembled WGS sequence"/>
</dbReference>
<evidence type="ECO:0000313" key="44">
    <source>
        <dbReference type="Proteomes" id="UP000284022"/>
    </source>
</evidence>
<dbReference type="EMBL" id="BQNL01000001">
    <property type="protein sequence ID" value="GKH12841.1"/>
    <property type="molecule type" value="Genomic_DNA"/>
</dbReference>
<dbReference type="EMBL" id="QSPV01000003">
    <property type="protein sequence ID" value="RGJ96084.1"/>
    <property type="molecule type" value="Genomic_DNA"/>
</dbReference>
<dbReference type="EMBL" id="WCUG01000001">
    <property type="protein sequence ID" value="KAB4173669.1"/>
    <property type="molecule type" value="Genomic_DNA"/>
</dbReference>
<dbReference type="Proteomes" id="UP000432488">
    <property type="component" value="Unassembled WGS sequence"/>
</dbReference>
<evidence type="ECO:0000313" key="58">
    <source>
        <dbReference type="Proteomes" id="UP000487989"/>
    </source>
</evidence>
<dbReference type="Proteomes" id="UP000284022">
    <property type="component" value="Unassembled WGS sequence"/>
</dbReference>
<evidence type="ECO:0000313" key="30">
    <source>
        <dbReference type="EMBL" id="RHE21596.1"/>
    </source>
</evidence>
<dbReference type="Proteomes" id="UP000283601">
    <property type="component" value="Unassembled WGS sequence"/>
</dbReference>
<evidence type="ECO:0000313" key="22">
    <source>
        <dbReference type="EMBL" id="RGI75677.1"/>
    </source>
</evidence>
<dbReference type="Proteomes" id="UP001055048">
    <property type="component" value="Unassembled WGS sequence"/>
</dbReference>
<dbReference type="Proteomes" id="UP000095614">
    <property type="component" value="Unassembled WGS sequence"/>
</dbReference>
<dbReference type="EMBL" id="JAQNSB010000003">
    <property type="protein sequence ID" value="MDC1853888.1"/>
    <property type="molecule type" value="Genomic_DNA"/>
</dbReference>
<dbReference type="EMBL" id="NFHS01000005">
    <property type="protein sequence ID" value="OUN54236.1"/>
    <property type="molecule type" value="Genomic_DNA"/>
</dbReference>
<evidence type="ECO:0000313" key="50">
    <source>
        <dbReference type="Proteomes" id="UP000432488"/>
    </source>
</evidence>
<name>A0A174FUF0_BACUN</name>
<dbReference type="KEGG" id="bun:Bun01g_09190"/>
<dbReference type="Proteomes" id="UP000260874">
    <property type="component" value="Unassembled WGS sequence"/>
</dbReference>
<reference evidence="38 39" key="4">
    <citation type="submission" date="2018-08" db="EMBL/GenBank/DDBJ databases">
        <title>A genome reference for cultivated species of the human gut microbiota.</title>
        <authorList>
            <person name="Zou Y."/>
            <person name="Xue W."/>
            <person name="Luo G."/>
        </authorList>
    </citation>
    <scope>NUCLEOTIDE SEQUENCE [LARGE SCALE GENOMIC DNA]</scope>
    <source>
        <strain evidence="27 47">AF14-42</strain>
        <strain evidence="26 44">AF17-20</strain>
        <strain evidence="32 43">AM18-14LB</strain>
        <strain evidence="31 46">AM27-46</strain>
        <strain evidence="30 42">AM29-12AC</strain>
        <strain evidence="29 45">AM34-25</strain>
        <strain evidence="28 48">AM39-1</strain>
        <strain evidence="25 40">OM07-9</strain>
        <strain evidence="24 39">TF09-22</strain>
        <strain evidence="23 38">TM04-30</strain>
        <strain evidence="22 41">TM10-17</strain>
    </source>
</reference>
<evidence type="ECO:0000313" key="53">
    <source>
        <dbReference type="Proteomes" id="UP000438773"/>
    </source>
</evidence>
<dbReference type="EMBL" id="QSJZ01000014">
    <property type="protein sequence ID" value="RHE21596.1"/>
    <property type="molecule type" value="Genomic_DNA"/>
</dbReference>
<reference evidence="33 34" key="1">
    <citation type="submission" date="2015-09" db="EMBL/GenBank/DDBJ databases">
        <authorList>
            <consortium name="Pathogen Informatics"/>
        </authorList>
    </citation>
    <scope>NUCLEOTIDE SEQUENCE [LARGE SCALE GENOMIC DNA]</scope>
    <source>
        <strain evidence="3 33">2789STDY5608791</strain>
        <strain evidence="4 34">2789STDY5834847</strain>
        <strain evidence="6 35">2789STDY5834898</strain>
        <strain evidence="5 36">2789STDY5834942</strain>
    </source>
</reference>
<reference evidence="17 59" key="8">
    <citation type="submission" date="2022-10" db="EMBL/GenBank/DDBJ databases">
        <title>Human gut microbiome strain richness.</title>
        <authorList>
            <person name="Chen-Liaw A."/>
        </authorList>
    </citation>
    <scope>NUCLEOTIDE SEQUENCE [LARGE SCALE GENOMIC DNA]</scope>
    <source>
        <strain evidence="19">1001713st2_A4_1001713B170214_170313</strain>
        <strain evidence="18">BSD2780061687st1_G10_BSD2780061687b_171204</strain>
        <strain evidence="17 59">D53st1_B1_D53t1_180928</strain>
    </source>
</reference>
<dbReference type="EMBL" id="JAQNRK010000018">
    <property type="protein sequence ID" value="MDC1795734.1"/>
    <property type="molecule type" value="Genomic_DNA"/>
</dbReference>
<evidence type="ECO:0000313" key="23">
    <source>
        <dbReference type="EMBL" id="RGJ96084.1"/>
    </source>
</evidence>
<gene>
    <name evidence="21" type="ORF">B5G17_11570</name>
    <name evidence="2" type="ORF">Bun01g_09190</name>
    <name evidence="7" type="ORF">CE91St12_10510</name>
    <name evidence="32" type="ORF">DW216_06910</name>
    <name evidence="31" type="ORF">DW729_12415</name>
    <name evidence="30" type="ORF">DW758_15350</name>
    <name evidence="29" type="ORF">DW831_02395</name>
    <name evidence="28" type="ORF">DW873_03590</name>
    <name evidence="27" type="ORF">DWW14_07040</name>
    <name evidence="26" type="ORF">DWW83_10415</name>
    <name evidence="25" type="ORF">DXC07_11450</name>
    <name evidence="24" type="ORF">DXC91_11270</name>
    <name evidence="23" type="ORF">DXD40_05140</name>
    <name evidence="22" type="ORF">DXD90_11425</name>
    <name evidence="3" type="ORF">ERS417307_01018</name>
    <name evidence="4" type="ORF">ERS852462_00691</name>
    <name evidence="6" type="ORF">ERS852510_03461</name>
    <name evidence="5" type="ORF">ERS852554_02891</name>
    <name evidence="15" type="ORF">GAP47_02525</name>
    <name evidence="16" type="ORF">GAP48_08410</name>
    <name evidence="14" type="ORF">GAP55_04970</name>
    <name evidence="13" type="ORF">GAQ44_11520</name>
    <name evidence="8" type="ORF">GAQ56_00890</name>
    <name evidence="12" type="ORF">GAQ59_00780</name>
    <name evidence="9" type="ORF">GAQ70_01035</name>
    <name evidence="10" type="ORF">GAQ72_00405</name>
    <name evidence="11" type="ORF">GAQ75_03920</name>
    <name evidence="17" type="ORF">POY73_16550</name>
    <name evidence="18" type="ORF">POZ22_03635</name>
    <name evidence="19" type="ORF">POZ24_05555</name>
    <name evidence="20" type="ORF">RVH16_02355</name>
</gene>
<proteinExistence type="predicted"/>
<dbReference type="Proteomes" id="UP000284514">
    <property type="component" value="Unassembled WGS sequence"/>
</dbReference>
<dbReference type="Proteomes" id="UP000462376">
    <property type="component" value="Unassembled WGS sequence"/>
</dbReference>
<evidence type="ECO:0000313" key="25">
    <source>
        <dbReference type="EMBL" id="RGM55316.1"/>
    </source>
</evidence>
<dbReference type="Proteomes" id="UP000284640">
    <property type="component" value="Unassembled WGS sequence"/>
</dbReference>